<evidence type="ECO:0000259" key="7">
    <source>
        <dbReference type="PROSITE" id="PS51746"/>
    </source>
</evidence>
<proteinExistence type="inferred from homology"/>
<dbReference type="InterPro" id="IPR036457">
    <property type="entry name" value="PPM-type-like_dom_sf"/>
</dbReference>
<dbReference type="InterPro" id="IPR001932">
    <property type="entry name" value="PPM-type_phosphatase-like_dom"/>
</dbReference>
<dbReference type="SMART" id="SM00332">
    <property type="entry name" value="PP2Cc"/>
    <property type="match status" value="1"/>
</dbReference>
<comment type="similarity">
    <text evidence="5">Belongs to the PP2C family.</text>
</comment>
<dbReference type="EMBL" id="CAUJNA010002224">
    <property type="protein sequence ID" value="CAJ1391863.1"/>
    <property type="molecule type" value="Genomic_DNA"/>
</dbReference>
<name>A0AA36IQV7_9DINO</name>
<dbReference type="GO" id="GO:0016020">
    <property type="term" value="C:membrane"/>
    <property type="evidence" value="ECO:0007669"/>
    <property type="project" value="UniProtKB-SubCell"/>
</dbReference>
<evidence type="ECO:0000256" key="3">
    <source>
        <dbReference type="ARBA" id="ARBA00022801"/>
    </source>
</evidence>
<protein>
    <recommendedName>
        <fullName evidence="7">PPM-type phosphatase domain-containing protein</fullName>
    </recommendedName>
</protein>
<sequence>MEDAHVAFMQDSWGFFGVFDGHGGQQCSSFVARRLTEELKAMKAVPPDDASVKSLMLRIDAEFLEAKQPSGSTGTFAFVVPEGEKIQLRVGNIGDSRVLLGRADGTMVEGSGTDGGLTTDHKPDNEVEAARIKRTGGTVQAIMGVARVNGDLAVSRAFGDAQHKQTGGPGQEDHPVSVEPEFATLSCDRSDFLMLVCDGISEGNFPNREVVQLAAKELKTKEPAQAAASVCRRALESGSMDNLSCMIVCFDGKGAGHKKELLPGPFTEPTHGAFRKAYAGMAERAGLTLEAAVEQRYNLVRKMEQETNHKENGDAKPKEDKENGQEEKGPGLELRRELRVFDGGPPEKLEGEERTRWFKEWQHGGAPNPGPQLHDARGAFELGRRRSQPFGDGAGAGLSGPPCPAPCSGGHGGEAATRH</sequence>
<dbReference type="GO" id="GO:0004722">
    <property type="term" value="F:protein serine/threonine phosphatase activity"/>
    <property type="evidence" value="ECO:0007669"/>
    <property type="project" value="InterPro"/>
</dbReference>
<keyword evidence="3 5" id="KW-0378">Hydrolase</keyword>
<feature type="compositionally biased region" description="Basic and acidic residues" evidence="6">
    <location>
        <begin position="304"/>
        <end position="362"/>
    </location>
</feature>
<dbReference type="CDD" id="cd00143">
    <property type="entry name" value="PP2Cc"/>
    <property type="match status" value="1"/>
</dbReference>
<evidence type="ECO:0000256" key="2">
    <source>
        <dbReference type="ARBA" id="ARBA00022723"/>
    </source>
</evidence>
<feature type="compositionally biased region" description="Basic and acidic residues" evidence="6">
    <location>
        <begin position="374"/>
        <end position="384"/>
    </location>
</feature>
<dbReference type="PROSITE" id="PS01032">
    <property type="entry name" value="PPM_1"/>
    <property type="match status" value="1"/>
</dbReference>
<keyword evidence="4 5" id="KW-0904">Protein phosphatase</keyword>
<evidence type="ECO:0000313" key="9">
    <source>
        <dbReference type="Proteomes" id="UP001178507"/>
    </source>
</evidence>
<feature type="domain" description="PPM-type phosphatase" evidence="7">
    <location>
        <begin position="1"/>
        <end position="250"/>
    </location>
</feature>
<comment type="caution">
    <text evidence="8">The sequence shown here is derived from an EMBL/GenBank/DDBJ whole genome shotgun (WGS) entry which is preliminary data.</text>
</comment>
<evidence type="ECO:0000256" key="4">
    <source>
        <dbReference type="ARBA" id="ARBA00022912"/>
    </source>
</evidence>
<evidence type="ECO:0000313" key="8">
    <source>
        <dbReference type="EMBL" id="CAJ1391863.1"/>
    </source>
</evidence>
<dbReference type="PROSITE" id="PS51746">
    <property type="entry name" value="PPM_2"/>
    <property type="match status" value="1"/>
</dbReference>
<dbReference type="AlphaFoldDB" id="A0AA36IQV7"/>
<feature type="region of interest" description="Disordered" evidence="6">
    <location>
        <begin position="304"/>
        <end position="419"/>
    </location>
</feature>
<dbReference type="Gene3D" id="3.60.40.10">
    <property type="entry name" value="PPM-type phosphatase domain"/>
    <property type="match status" value="1"/>
</dbReference>
<dbReference type="PANTHER" id="PTHR47992">
    <property type="entry name" value="PROTEIN PHOSPHATASE"/>
    <property type="match status" value="1"/>
</dbReference>
<keyword evidence="2" id="KW-0479">Metal-binding</keyword>
<evidence type="ECO:0000256" key="5">
    <source>
        <dbReference type="RuleBase" id="RU003465"/>
    </source>
</evidence>
<dbReference type="Proteomes" id="UP001178507">
    <property type="component" value="Unassembled WGS sequence"/>
</dbReference>
<dbReference type="SUPFAM" id="SSF81606">
    <property type="entry name" value="PP2C-like"/>
    <property type="match status" value="1"/>
</dbReference>
<dbReference type="GO" id="GO:0046872">
    <property type="term" value="F:metal ion binding"/>
    <property type="evidence" value="ECO:0007669"/>
    <property type="project" value="UniProtKB-KW"/>
</dbReference>
<dbReference type="InterPro" id="IPR000222">
    <property type="entry name" value="PP2C_BS"/>
</dbReference>
<keyword evidence="9" id="KW-1185">Reference proteome</keyword>
<comment type="subcellular location">
    <subcellularLocation>
        <location evidence="1">Membrane</location>
        <topology evidence="1">Peripheral membrane protein</topology>
    </subcellularLocation>
</comment>
<evidence type="ECO:0000256" key="1">
    <source>
        <dbReference type="ARBA" id="ARBA00004170"/>
    </source>
</evidence>
<organism evidence="8 9">
    <name type="scientific">Effrenium voratum</name>
    <dbReference type="NCBI Taxonomy" id="2562239"/>
    <lineage>
        <taxon>Eukaryota</taxon>
        <taxon>Sar</taxon>
        <taxon>Alveolata</taxon>
        <taxon>Dinophyceae</taxon>
        <taxon>Suessiales</taxon>
        <taxon>Symbiodiniaceae</taxon>
        <taxon>Effrenium</taxon>
    </lineage>
</organism>
<reference evidence="8" key="1">
    <citation type="submission" date="2023-08" db="EMBL/GenBank/DDBJ databases">
        <authorList>
            <person name="Chen Y."/>
            <person name="Shah S."/>
            <person name="Dougan E. K."/>
            <person name="Thang M."/>
            <person name="Chan C."/>
        </authorList>
    </citation>
    <scope>NUCLEOTIDE SEQUENCE</scope>
</reference>
<evidence type="ECO:0000256" key="6">
    <source>
        <dbReference type="SAM" id="MobiDB-lite"/>
    </source>
</evidence>
<gene>
    <name evidence="8" type="ORF">EVOR1521_LOCUS17117</name>
</gene>
<dbReference type="Pfam" id="PF00481">
    <property type="entry name" value="PP2C"/>
    <property type="match status" value="1"/>
</dbReference>
<accession>A0AA36IQV7</accession>
<dbReference type="InterPro" id="IPR015655">
    <property type="entry name" value="PP2C"/>
</dbReference>